<dbReference type="Pfam" id="PF13289">
    <property type="entry name" value="SIR2_2"/>
    <property type="match status" value="1"/>
</dbReference>
<dbReference type="EMBL" id="CAESAN010000138">
    <property type="protein sequence ID" value="CAB4346572.1"/>
    <property type="molecule type" value="Genomic_DNA"/>
</dbReference>
<evidence type="ECO:0000313" key="1">
    <source>
        <dbReference type="EMBL" id="CAB4346572.1"/>
    </source>
</evidence>
<proteinExistence type="predicted"/>
<gene>
    <name evidence="1" type="ORF">UFOPK3547_01401</name>
</gene>
<accession>A0A6J5ZYV4</accession>
<dbReference type="AlphaFoldDB" id="A0A6J5ZYV4"/>
<name>A0A6J5ZYV4_9ZZZZ</name>
<reference evidence="1" key="1">
    <citation type="submission" date="2020-05" db="EMBL/GenBank/DDBJ databases">
        <authorList>
            <person name="Chiriac C."/>
            <person name="Salcher M."/>
            <person name="Ghai R."/>
            <person name="Kavagutti S V."/>
        </authorList>
    </citation>
    <scope>NUCLEOTIDE SEQUENCE</scope>
</reference>
<sequence>MVRTMDTSQVLSLEEHLSKAAALDEQEINNIRVLATQLADSPVLPVLGAGASYDCGMRLATQIGGDLYADYLADNSFAPHAAGLSPNLGEVADAIFAHAGQPAVVRAVGLHDPKLWPGTDDVSEHLCVYRVLARLAREDIMEEAITFNYDCGHEAGLKAEGFLRSPRTESGMQWRDHASVIADAAAHAELVRPGAFRLFKAHGSAERYRELATADEALAADTIVIRRLQLASWRNDMWMRNAFRDRARNHVLLLIGFSGQDPVIYAEIESVLQDVYNSAPADGMPRVVVIDHEPDTSTFRTLVKLGLGGQDAPPGAVTQIRTSGATTTAVALVLLTEVLALRLSRYGADIPDGIEPRLAALTLSAPVMLRWSYLLRKPVDNQYVQRINLQQVAEHGYVPLTLDLQTTARALQTRAALRAGLGLTESETTREVLENHGFVVGIGCAFLPVALDHDELVSAWRSGGPIDHIRRTLGHPAHLDCILVSDGPNGRRGVNIETGKETDVP</sequence>
<protein>
    <submittedName>
        <fullName evidence="1">Unannotated protein</fullName>
    </submittedName>
</protein>
<organism evidence="1">
    <name type="scientific">freshwater metagenome</name>
    <dbReference type="NCBI Taxonomy" id="449393"/>
    <lineage>
        <taxon>unclassified sequences</taxon>
        <taxon>metagenomes</taxon>
        <taxon>ecological metagenomes</taxon>
    </lineage>
</organism>